<comment type="caution">
    <text evidence="4">The sequence shown here is derived from an EMBL/GenBank/DDBJ whole genome shotgun (WGS) entry which is preliminary data.</text>
</comment>
<keyword evidence="4" id="KW-0378">Hydrolase</keyword>
<dbReference type="PRINTS" id="PR00742">
    <property type="entry name" value="GLHYDRLASE35"/>
</dbReference>
<keyword evidence="5" id="KW-1185">Reference proteome</keyword>
<dbReference type="Pfam" id="PF01301">
    <property type="entry name" value="Glyco_hydro_35"/>
    <property type="match status" value="1"/>
</dbReference>
<dbReference type="GO" id="GO:0004565">
    <property type="term" value="F:beta-galactosidase activity"/>
    <property type="evidence" value="ECO:0007669"/>
    <property type="project" value="UniProtKB-EC"/>
</dbReference>
<evidence type="ECO:0000259" key="3">
    <source>
        <dbReference type="Pfam" id="PF01301"/>
    </source>
</evidence>
<protein>
    <submittedName>
        <fullName evidence="4">Beta-galactosidase</fullName>
        <ecNumber evidence="4">3.2.1.23</ecNumber>
    </submittedName>
</protein>
<dbReference type="InterPro" id="IPR017853">
    <property type="entry name" value="GH"/>
</dbReference>
<accession>A0ABT2GD70</accession>
<evidence type="ECO:0000313" key="5">
    <source>
        <dbReference type="Proteomes" id="UP001165580"/>
    </source>
</evidence>
<reference evidence="4" key="1">
    <citation type="submission" date="2022-08" db="EMBL/GenBank/DDBJ databases">
        <authorList>
            <person name="Deng Y."/>
            <person name="Han X.-F."/>
            <person name="Zhang Y.-Q."/>
        </authorList>
    </citation>
    <scope>NUCLEOTIDE SEQUENCE</scope>
    <source>
        <strain evidence="4">CPCC 205716</strain>
    </source>
</reference>
<evidence type="ECO:0000256" key="1">
    <source>
        <dbReference type="ARBA" id="ARBA00009809"/>
    </source>
</evidence>
<dbReference type="EC" id="3.2.1.23" evidence="4"/>
<dbReference type="PANTHER" id="PTHR23421">
    <property type="entry name" value="BETA-GALACTOSIDASE RELATED"/>
    <property type="match status" value="1"/>
</dbReference>
<proteinExistence type="inferred from homology"/>
<dbReference type="RefSeq" id="WP_259485641.1">
    <property type="nucleotide sequence ID" value="NZ_JANTEZ010000002.1"/>
</dbReference>
<evidence type="ECO:0000313" key="4">
    <source>
        <dbReference type="EMBL" id="MCS5714113.1"/>
    </source>
</evidence>
<comment type="similarity">
    <text evidence="1 2">Belongs to the glycosyl hydrolase 35 family.</text>
</comment>
<dbReference type="Gene3D" id="3.20.20.80">
    <property type="entry name" value="Glycosidases"/>
    <property type="match status" value="1"/>
</dbReference>
<organism evidence="4 5">
    <name type="scientific">Herbiconiux gentiana</name>
    <dbReference type="NCBI Taxonomy" id="2970912"/>
    <lineage>
        <taxon>Bacteria</taxon>
        <taxon>Bacillati</taxon>
        <taxon>Actinomycetota</taxon>
        <taxon>Actinomycetes</taxon>
        <taxon>Micrococcales</taxon>
        <taxon>Microbacteriaceae</taxon>
        <taxon>Herbiconiux</taxon>
    </lineage>
</organism>
<keyword evidence="4" id="KW-0326">Glycosidase</keyword>
<dbReference type="InterPro" id="IPR001944">
    <property type="entry name" value="Glycoside_Hdrlase_35"/>
</dbReference>
<evidence type="ECO:0000256" key="2">
    <source>
        <dbReference type="RuleBase" id="RU003679"/>
    </source>
</evidence>
<dbReference type="Proteomes" id="UP001165580">
    <property type="component" value="Unassembled WGS sequence"/>
</dbReference>
<dbReference type="SUPFAM" id="SSF51445">
    <property type="entry name" value="(Trans)glycosidases"/>
    <property type="match status" value="1"/>
</dbReference>
<gene>
    <name evidence="4" type="ORF">NVV95_06050</name>
</gene>
<feature type="domain" description="Glycoside hydrolase 35 catalytic" evidence="3">
    <location>
        <begin position="47"/>
        <end position="192"/>
    </location>
</feature>
<name>A0ABT2GD70_9MICO</name>
<dbReference type="InterPro" id="IPR031330">
    <property type="entry name" value="Gly_Hdrlase_35_cat"/>
</dbReference>
<dbReference type="EMBL" id="JANTEZ010000002">
    <property type="protein sequence ID" value="MCS5714113.1"/>
    <property type="molecule type" value="Genomic_DNA"/>
</dbReference>
<sequence>MTTAPRDAATVLAARHEPWAEPLARPAMSNHVDRHDRVRLTSRYLERDGVPVIPVTGEMHYSRVDRADWLERLRLMKSGGVTAVASYVFWIHHEETRGEVRFDGNRDLRAFVELCAEVELDFVLRLGPWCHGEARNGGFPDWVQQAPVAVRTDDPGYLALVRPWFQRLGDELAGLFGEDGPIIAIQIENELYDQPEHISTLKRLARDAGMRAPIWTATGWGGAQLPEADVMPLFGGYGDGFWVPWDAPWDATFREHFFYSHVWDDPGIGADLREHPGIAGVTADVAEPRTPSPLFPAATCELGGGMATAYQRRPKLTGLDVAAVAQSKIGNGSAWQGYYMYTGGTNPAGRLGLQESHATGYPNDLPRFDYDFGAPVGATGRPAESHSHLRRQHAFLDAFGSVLAPMPSTLPGLLPAGIDDVETLRWAIRSDGTTAFVFVSRHQPIVPLPDHPDARFSIDLGSSTVEFPDVPVSIPSGTLARWPVGLPVGGVTVRWATASALTVLPGDVPTLVLTAEPGIEPRLAFAPSAVVEPVPGTGLDGDTVVVDSAEPVVIPVVEGSRRLDVLVVPAARADRVWVVGGGADRRLVLSAEPLWHDAGSLAGRFSGDRPEVARYDPARRRLSEVRGLVVDPSVPPTPVAAQLVTTEGAPPAGYGESEGRASAPDDDAFRRSARVLRLELPPWALEGGELEVHWAGDVARLLVDGVIVHDQFWSGVPLLVDTARLGVGPDSELTLEVLPLHPEARVGLPDGAARRRRAVEHPLCEVDEIVVLRRGAWREADEK</sequence>